<evidence type="ECO:0000313" key="4">
    <source>
        <dbReference type="EMBL" id="UYQ65354.1"/>
    </source>
</evidence>
<dbReference type="InterPro" id="IPR029476">
    <property type="entry name" value="DNase_NucA_NucB"/>
</dbReference>
<feature type="signal peptide" evidence="2">
    <location>
        <begin position="1"/>
        <end position="31"/>
    </location>
</feature>
<proteinExistence type="predicted"/>
<reference evidence="4" key="1">
    <citation type="submission" date="2022-10" db="EMBL/GenBank/DDBJ databases">
        <title>Cytochrome P450 Catalyzes Benzene Ring Formation in the Biosynthesis of Trialkyl-Substituted Aromatic Polyketides.</title>
        <authorList>
            <person name="Zhao E."/>
            <person name="Ge H."/>
        </authorList>
    </citation>
    <scope>NUCLEOTIDE SEQUENCE</scope>
    <source>
        <strain evidence="4">NA0869</strain>
    </source>
</reference>
<organism evidence="4 5">
    <name type="scientific">Streptomyces peucetius</name>
    <dbReference type="NCBI Taxonomy" id="1950"/>
    <lineage>
        <taxon>Bacteria</taxon>
        <taxon>Bacillati</taxon>
        <taxon>Actinomycetota</taxon>
        <taxon>Actinomycetes</taxon>
        <taxon>Kitasatosporales</taxon>
        <taxon>Streptomycetaceae</taxon>
        <taxon>Streptomyces</taxon>
    </lineage>
</organism>
<dbReference type="EMBL" id="CP107567">
    <property type="protein sequence ID" value="UYQ65354.1"/>
    <property type="molecule type" value="Genomic_DNA"/>
</dbReference>
<sequence>MRIPWSRHARGRTLALLTIAALLPTAAPSSAAPAGGDDLRVETYVLPSGASKPSLEEVRSGRAREVLRRLTREMQSEARLPAETVGPAASYAPLAKKPSATAPAPEPQNRSTARLAPLATYPEPARTMTYDECRNGLGSTQKFFIKSRFAVCSGATFLQTWLRNNRPVGESMFNVRVVGTIAKNSREITFTYYYTEMQSTGSTATAAMRIETKGTIPKSWPSGVRYTHSGALPGTKTFDELKRQRTYTHKVNAKPGQGSSGSTDLVFAVYEPVISITPPPGWKLGGALTGKLFMLAPRWDAATYLANSTGGGNPSRKGAATFSYLPTLTYSAKAGAEERAVAEHIRTAFTKPLDTKPYMSAKNVPGQEAKAPLHRLVEKTRKEDNRKAAVKQCKRYWGDGYSLGGIRECDEYPFATTYEGAAQADHDSEAKKFNFSVRPIDRTENGAGGSLLLGFYAKNRLVDGLQDGFLVKITS</sequence>
<evidence type="ECO:0000256" key="2">
    <source>
        <dbReference type="SAM" id="SignalP"/>
    </source>
</evidence>
<gene>
    <name evidence="4" type="ORF">OGH68_30400</name>
</gene>
<accession>A0ABY6IEB5</accession>
<name>A0ABY6IEB5_STRPE</name>
<feature type="domain" description="Deoxyribonuclease NucA/NucB" evidence="3">
    <location>
        <begin position="380"/>
        <end position="465"/>
    </location>
</feature>
<keyword evidence="2" id="KW-0732">Signal</keyword>
<feature type="region of interest" description="Disordered" evidence="1">
    <location>
        <begin position="95"/>
        <end position="114"/>
    </location>
</feature>
<evidence type="ECO:0000256" key="1">
    <source>
        <dbReference type="SAM" id="MobiDB-lite"/>
    </source>
</evidence>
<feature type="chain" id="PRO_5046722338" description="Deoxyribonuclease NucA/NucB domain-containing protein" evidence="2">
    <location>
        <begin position="32"/>
        <end position="475"/>
    </location>
</feature>
<keyword evidence="5" id="KW-1185">Reference proteome</keyword>
<dbReference type="Proteomes" id="UP001163878">
    <property type="component" value="Chromosome"/>
</dbReference>
<evidence type="ECO:0000259" key="3">
    <source>
        <dbReference type="Pfam" id="PF14040"/>
    </source>
</evidence>
<evidence type="ECO:0000313" key="5">
    <source>
        <dbReference type="Proteomes" id="UP001163878"/>
    </source>
</evidence>
<protein>
    <recommendedName>
        <fullName evidence="3">Deoxyribonuclease NucA/NucB domain-containing protein</fullName>
    </recommendedName>
</protein>
<dbReference type="Pfam" id="PF14040">
    <property type="entry name" value="DNase_NucA_NucB"/>
    <property type="match status" value="1"/>
</dbReference>
<dbReference type="RefSeq" id="WP_264248469.1">
    <property type="nucleotide sequence ID" value="NZ_CP107567.1"/>
</dbReference>